<dbReference type="InterPro" id="IPR013210">
    <property type="entry name" value="LRR_N_plant-typ"/>
</dbReference>
<comment type="caution">
    <text evidence="20">The sequence shown here is derived from an EMBL/GenBank/DDBJ whole genome shotgun (WGS) entry which is preliminary data.</text>
</comment>
<evidence type="ECO:0000256" key="7">
    <source>
        <dbReference type="ARBA" id="ARBA00022729"/>
    </source>
</evidence>
<dbReference type="InterPro" id="IPR032675">
    <property type="entry name" value="LRR_dom_sf"/>
</dbReference>
<accession>A0A2I0IXL5</accession>
<dbReference type="FunFam" id="3.30.200.20:FF:000226">
    <property type="entry name" value="receptor protein kinase TMK1"/>
    <property type="match status" value="1"/>
</dbReference>
<dbReference type="PROSITE" id="PS50011">
    <property type="entry name" value="PROTEIN_KINASE_DOM"/>
    <property type="match status" value="1"/>
</dbReference>
<dbReference type="STRING" id="22663.A0A2I0IXL5"/>
<keyword evidence="4" id="KW-0433">Leucine-rich repeat</keyword>
<dbReference type="SMART" id="SM00369">
    <property type="entry name" value="LRR_TYP"/>
    <property type="match status" value="4"/>
</dbReference>
<feature type="binding site" evidence="16">
    <location>
        <position position="316"/>
    </location>
    <ligand>
        <name>ATP</name>
        <dbReference type="ChEBI" id="CHEBI:30616"/>
    </ligand>
</feature>
<keyword evidence="10" id="KW-0418">Kinase</keyword>
<evidence type="ECO:0000256" key="10">
    <source>
        <dbReference type="ARBA" id="ARBA00022777"/>
    </source>
</evidence>
<evidence type="ECO:0000256" key="1">
    <source>
        <dbReference type="ARBA" id="ARBA00004167"/>
    </source>
</evidence>
<evidence type="ECO:0000256" key="13">
    <source>
        <dbReference type="ARBA" id="ARBA00023136"/>
    </source>
</evidence>
<evidence type="ECO:0000256" key="15">
    <source>
        <dbReference type="ARBA" id="ARBA00023180"/>
    </source>
</evidence>
<organism evidence="20 21">
    <name type="scientific">Punica granatum</name>
    <name type="common">Pomegranate</name>
    <dbReference type="NCBI Taxonomy" id="22663"/>
    <lineage>
        <taxon>Eukaryota</taxon>
        <taxon>Viridiplantae</taxon>
        <taxon>Streptophyta</taxon>
        <taxon>Embryophyta</taxon>
        <taxon>Tracheophyta</taxon>
        <taxon>Spermatophyta</taxon>
        <taxon>Magnoliopsida</taxon>
        <taxon>eudicotyledons</taxon>
        <taxon>Gunneridae</taxon>
        <taxon>Pentapetalae</taxon>
        <taxon>rosids</taxon>
        <taxon>malvids</taxon>
        <taxon>Myrtales</taxon>
        <taxon>Lythraceae</taxon>
        <taxon>Punica</taxon>
    </lineage>
</organism>
<dbReference type="Gene3D" id="3.30.200.20">
    <property type="entry name" value="Phosphorylase Kinase, domain 1"/>
    <property type="match status" value="1"/>
</dbReference>
<feature type="region of interest" description="Disordered" evidence="17">
    <location>
        <begin position="609"/>
        <end position="634"/>
    </location>
</feature>
<feature type="chain" id="PRO_5014125152" description="Protein kinase domain-containing protein" evidence="18">
    <location>
        <begin position="17"/>
        <end position="634"/>
    </location>
</feature>
<gene>
    <name evidence="20" type="ORF">CRG98_031203</name>
</gene>
<evidence type="ECO:0000313" key="21">
    <source>
        <dbReference type="Proteomes" id="UP000233551"/>
    </source>
</evidence>
<evidence type="ECO:0000256" key="8">
    <source>
        <dbReference type="ARBA" id="ARBA00022737"/>
    </source>
</evidence>
<keyword evidence="5" id="KW-0808">Transferase</keyword>
<dbReference type="SUPFAM" id="SSF56112">
    <property type="entry name" value="Protein kinase-like (PK-like)"/>
    <property type="match status" value="1"/>
</dbReference>
<keyword evidence="9 16" id="KW-0547">Nucleotide-binding</keyword>
<dbReference type="GO" id="GO:0005524">
    <property type="term" value="F:ATP binding"/>
    <property type="evidence" value="ECO:0007669"/>
    <property type="project" value="UniProtKB-UniRule"/>
</dbReference>
<dbReference type="Gene3D" id="1.10.510.10">
    <property type="entry name" value="Transferase(Phosphotransferase) domain 1"/>
    <property type="match status" value="1"/>
</dbReference>
<keyword evidence="15" id="KW-0325">Glycoprotein</keyword>
<dbReference type="PANTHER" id="PTHR47986">
    <property type="entry name" value="OSJNBA0070M12.3 PROTEIN"/>
    <property type="match status" value="1"/>
</dbReference>
<keyword evidence="21" id="KW-1185">Reference proteome</keyword>
<dbReference type="Pfam" id="PF00560">
    <property type="entry name" value="LRR_1"/>
    <property type="match status" value="2"/>
</dbReference>
<dbReference type="CDD" id="cd14066">
    <property type="entry name" value="STKc_IRAK"/>
    <property type="match status" value="1"/>
</dbReference>
<dbReference type="InterPro" id="IPR001611">
    <property type="entry name" value="Leu-rich_rpt"/>
</dbReference>
<keyword evidence="12" id="KW-1133">Transmembrane helix</keyword>
<dbReference type="InterPro" id="IPR003591">
    <property type="entry name" value="Leu-rich_rpt_typical-subtyp"/>
</dbReference>
<feature type="domain" description="Protein kinase" evidence="19">
    <location>
        <begin position="288"/>
        <end position="568"/>
    </location>
</feature>
<proteinExistence type="inferred from homology"/>
<evidence type="ECO:0000256" key="3">
    <source>
        <dbReference type="ARBA" id="ARBA00022527"/>
    </source>
</evidence>
<sequence>MILVGLFLGVVSVAFSATDPKDLAVLKQFRDGLSNPELLQWPDGDNDPCGSRWKHVFCSGTRVSQIQVQNLGLKGPLPSSLNQLNALTDLGLQKNSFTGPIPSFSGLSALQKAYLDYNSFNSIPSDFFTGLDSLQILALDGNALNSTAGWMFPDDLRNSAQLMNLTCNQCNLAGPLPDYLGSMASLSVLMLAGNSLSGQIPSSFANSSLEILWLNNQVGGGMTGPITVVASMGNLRSLWLHGNSFSGPIPSNIGDLSRNSSGRREAHVIEAGNLVISVQVLRNVTKNFAPDNELGRGGFGVVYKGELDDGTKIAVKRMEAGVISNKALDEFQAEIAVLSKVRHRHLVSLLGYSTEGNERILVYEYMPQGALSKHLFHWKTLKLEPLSWKRRLNIALDVARGMEYLHSLAHQSFIHRDLKSSNILLGDDFKAKVSDFGLVKLAPDGEKSVVTRLAGTFGYLAPEYAVTGKITTKADVFSFGVVLMELLTGLMALDEERSEETQYLVGYFWNIKSNKEKLMAAIDPVLDRKEETFESIATISELAGHCTAREPGQRPDMSHAVNVLAPLVEKWKPIDDETEEYSGIDYSLPLNQMVKDWQEAEGKDLSYMDLDDSKGSIPARPTGFADSFTSTDAR</sequence>
<dbReference type="Gene3D" id="3.80.10.10">
    <property type="entry name" value="Ribonuclease Inhibitor"/>
    <property type="match status" value="1"/>
</dbReference>
<evidence type="ECO:0000256" key="4">
    <source>
        <dbReference type="ARBA" id="ARBA00022614"/>
    </source>
</evidence>
<dbReference type="Pfam" id="PF08263">
    <property type="entry name" value="LRRNT_2"/>
    <property type="match status" value="1"/>
</dbReference>
<evidence type="ECO:0000256" key="2">
    <source>
        <dbReference type="ARBA" id="ARBA00008684"/>
    </source>
</evidence>
<keyword evidence="13" id="KW-0472">Membrane</keyword>
<dbReference type="PROSITE" id="PS00108">
    <property type="entry name" value="PROTEIN_KINASE_ST"/>
    <property type="match status" value="1"/>
</dbReference>
<evidence type="ECO:0000256" key="16">
    <source>
        <dbReference type="PROSITE-ProRule" id="PRU10141"/>
    </source>
</evidence>
<name>A0A2I0IXL5_PUNGR</name>
<comment type="subcellular location">
    <subcellularLocation>
        <location evidence="1">Membrane</location>
        <topology evidence="1">Single-pass membrane protein</topology>
    </subcellularLocation>
</comment>
<dbReference type="InterPro" id="IPR000719">
    <property type="entry name" value="Prot_kinase_dom"/>
</dbReference>
<evidence type="ECO:0000256" key="12">
    <source>
        <dbReference type="ARBA" id="ARBA00022989"/>
    </source>
</evidence>
<dbReference type="EMBL" id="PGOL01002394">
    <property type="protein sequence ID" value="PKI48410.1"/>
    <property type="molecule type" value="Genomic_DNA"/>
</dbReference>
<evidence type="ECO:0000256" key="14">
    <source>
        <dbReference type="ARBA" id="ARBA00023170"/>
    </source>
</evidence>
<dbReference type="GO" id="GO:0004674">
    <property type="term" value="F:protein serine/threonine kinase activity"/>
    <property type="evidence" value="ECO:0007669"/>
    <property type="project" value="UniProtKB-KW"/>
</dbReference>
<dbReference type="InterPro" id="IPR011009">
    <property type="entry name" value="Kinase-like_dom_sf"/>
</dbReference>
<evidence type="ECO:0000256" key="11">
    <source>
        <dbReference type="ARBA" id="ARBA00022840"/>
    </source>
</evidence>
<protein>
    <recommendedName>
        <fullName evidence="19">Protein kinase domain-containing protein</fullName>
    </recommendedName>
</protein>
<evidence type="ECO:0000256" key="18">
    <source>
        <dbReference type="SAM" id="SignalP"/>
    </source>
</evidence>
<dbReference type="InterPro" id="IPR001245">
    <property type="entry name" value="Ser-Thr/Tyr_kinase_cat_dom"/>
</dbReference>
<comment type="similarity">
    <text evidence="2">Belongs to the protein kinase superfamily. Ser/Thr protein kinase family.</text>
</comment>
<dbReference type="SMART" id="SM00220">
    <property type="entry name" value="S_TKc"/>
    <property type="match status" value="1"/>
</dbReference>
<dbReference type="InterPro" id="IPR052422">
    <property type="entry name" value="Auxin_Ser/Thr_Kinase"/>
</dbReference>
<evidence type="ECO:0000256" key="17">
    <source>
        <dbReference type="SAM" id="MobiDB-lite"/>
    </source>
</evidence>
<evidence type="ECO:0000256" key="6">
    <source>
        <dbReference type="ARBA" id="ARBA00022692"/>
    </source>
</evidence>
<keyword evidence="6" id="KW-0812">Transmembrane</keyword>
<dbReference type="PROSITE" id="PS00107">
    <property type="entry name" value="PROTEIN_KINASE_ATP"/>
    <property type="match status" value="1"/>
</dbReference>
<keyword evidence="3" id="KW-0723">Serine/threonine-protein kinase</keyword>
<dbReference type="InterPro" id="IPR008271">
    <property type="entry name" value="Ser/Thr_kinase_AS"/>
</dbReference>
<evidence type="ECO:0000256" key="9">
    <source>
        <dbReference type="ARBA" id="ARBA00022741"/>
    </source>
</evidence>
<dbReference type="Pfam" id="PF07714">
    <property type="entry name" value="PK_Tyr_Ser-Thr"/>
    <property type="match status" value="1"/>
</dbReference>
<dbReference type="Proteomes" id="UP000233551">
    <property type="component" value="Unassembled WGS sequence"/>
</dbReference>
<dbReference type="AlphaFoldDB" id="A0A2I0IXL5"/>
<dbReference type="GO" id="GO:0016020">
    <property type="term" value="C:membrane"/>
    <property type="evidence" value="ECO:0007669"/>
    <property type="project" value="UniProtKB-SubCell"/>
</dbReference>
<keyword evidence="8" id="KW-0677">Repeat</keyword>
<dbReference type="SUPFAM" id="SSF52058">
    <property type="entry name" value="L domain-like"/>
    <property type="match status" value="1"/>
</dbReference>
<evidence type="ECO:0000259" key="19">
    <source>
        <dbReference type="PROSITE" id="PS50011"/>
    </source>
</evidence>
<feature type="signal peptide" evidence="18">
    <location>
        <begin position="1"/>
        <end position="16"/>
    </location>
</feature>
<keyword evidence="11 16" id="KW-0067">ATP-binding</keyword>
<evidence type="ECO:0000313" key="20">
    <source>
        <dbReference type="EMBL" id="PKI48410.1"/>
    </source>
</evidence>
<reference evidence="20 21" key="1">
    <citation type="submission" date="2017-11" db="EMBL/GenBank/DDBJ databases">
        <title>De-novo sequencing of pomegranate (Punica granatum L.) genome.</title>
        <authorList>
            <person name="Akparov Z."/>
            <person name="Amiraslanov A."/>
            <person name="Hajiyeva S."/>
            <person name="Abbasov M."/>
            <person name="Kaur K."/>
            <person name="Hamwieh A."/>
            <person name="Solovyev V."/>
            <person name="Salamov A."/>
            <person name="Braich B."/>
            <person name="Kosarev P."/>
            <person name="Mahmoud A."/>
            <person name="Hajiyev E."/>
            <person name="Babayeva S."/>
            <person name="Izzatullayeva V."/>
            <person name="Mammadov A."/>
            <person name="Mammadov A."/>
            <person name="Sharifova S."/>
            <person name="Ojaghi J."/>
            <person name="Eynullazada K."/>
            <person name="Bayramov B."/>
            <person name="Abdulazimova A."/>
            <person name="Shahmuradov I."/>
        </authorList>
    </citation>
    <scope>NUCLEOTIDE SEQUENCE [LARGE SCALE GENOMIC DNA]</scope>
    <source>
        <strain evidence="21">cv. AG2017</strain>
        <tissue evidence="20">Leaf</tissue>
    </source>
</reference>
<dbReference type="FunFam" id="1.10.510.10:FF:000198">
    <property type="entry name" value="receptor protein kinase TMK1"/>
    <property type="match status" value="1"/>
</dbReference>
<dbReference type="PANTHER" id="PTHR47986:SF13">
    <property type="entry name" value="RECEPTOR PROTEIN KINASE TMK1-LIKE"/>
    <property type="match status" value="1"/>
</dbReference>
<keyword evidence="7 18" id="KW-0732">Signal</keyword>
<evidence type="ECO:0000256" key="5">
    <source>
        <dbReference type="ARBA" id="ARBA00022679"/>
    </source>
</evidence>
<dbReference type="InterPro" id="IPR017441">
    <property type="entry name" value="Protein_kinase_ATP_BS"/>
</dbReference>
<keyword evidence="14" id="KW-0675">Receptor</keyword>